<evidence type="ECO:0000313" key="4">
    <source>
        <dbReference type="Proteomes" id="UP000035682"/>
    </source>
</evidence>
<proteinExistence type="predicted"/>
<reference evidence="5" key="2">
    <citation type="submission" date="2020-12" db="UniProtKB">
        <authorList>
            <consortium name="WormBaseParasite"/>
        </authorList>
    </citation>
    <scope>IDENTIFICATION</scope>
</reference>
<dbReference type="Proteomes" id="UP000035682">
    <property type="component" value="Unplaced"/>
</dbReference>
<dbReference type="WBParaSite" id="SRAE_1000298000.1">
    <property type="protein sequence ID" value="SRAE_1000298000.1"/>
    <property type="gene ID" value="WBGene00259597"/>
</dbReference>
<feature type="compositionally biased region" description="Basic and acidic residues" evidence="1">
    <location>
        <begin position="144"/>
        <end position="153"/>
    </location>
</feature>
<organism evidence="3">
    <name type="scientific">Strongyloides ratti</name>
    <name type="common">Parasitic roundworm</name>
    <dbReference type="NCBI Taxonomy" id="34506"/>
    <lineage>
        <taxon>Eukaryota</taxon>
        <taxon>Metazoa</taxon>
        <taxon>Ecdysozoa</taxon>
        <taxon>Nematoda</taxon>
        <taxon>Chromadorea</taxon>
        <taxon>Rhabditida</taxon>
        <taxon>Tylenchina</taxon>
        <taxon>Panagrolaimomorpha</taxon>
        <taxon>Strongyloidoidea</taxon>
        <taxon>Strongyloididae</taxon>
        <taxon>Strongyloides</taxon>
    </lineage>
</organism>
<name>A0A090L4V6_STRRB</name>
<dbReference type="EMBL" id="LN609528">
    <property type="protein sequence ID" value="CEF64727.1"/>
    <property type="molecule type" value="Genomic_DNA"/>
</dbReference>
<evidence type="ECO:0000313" key="3">
    <source>
        <dbReference type="EMBL" id="CEF64727.1"/>
    </source>
</evidence>
<dbReference type="RefSeq" id="XP_024503928.1">
    <property type="nucleotide sequence ID" value="XM_024650119.1"/>
</dbReference>
<feature type="compositionally biased region" description="Polar residues" evidence="1">
    <location>
        <begin position="154"/>
        <end position="172"/>
    </location>
</feature>
<accession>A0A090L4V6</accession>
<dbReference type="PANTHER" id="PTHR47086">
    <property type="entry name" value="BTB DOMAIN-CONTAINING PROTEIN"/>
    <property type="match status" value="1"/>
</dbReference>
<evidence type="ECO:0000256" key="1">
    <source>
        <dbReference type="SAM" id="MobiDB-lite"/>
    </source>
</evidence>
<keyword evidence="4" id="KW-1185">Reference proteome</keyword>
<feature type="region of interest" description="Disordered" evidence="1">
    <location>
        <begin position="312"/>
        <end position="379"/>
    </location>
</feature>
<dbReference type="OrthoDB" id="5915810at2759"/>
<dbReference type="GeneID" id="36377092"/>
<dbReference type="InterPro" id="IPR040854">
    <property type="entry name" value="ZSWIM9"/>
</dbReference>
<dbReference type="AlphaFoldDB" id="A0A090L4V6"/>
<feature type="compositionally biased region" description="Low complexity" evidence="1">
    <location>
        <begin position="33"/>
        <end position="49"/>
    </location>
</feature>
<evidence type="ECO:0000313" key="6">
    <source>
        <dbReference type="WormBase" id="SRAE_1000298000"/>
    </source>
</evidence>
<dbReference type="PANTHER" id="PTHR47086:SF4">
    <property type="entry name" value="BTB DOMAIN-CONTAINING PROTEIN"/>
    <property type="match status" value="1"/>
</dbReference>
<dbReference type="Pfam" id="PF21599">
    <property type="entry name" value="ZSWIM3_N"/>
    <property type="match status" value="1"/>
</dbReference>
<dbReference type="WormBase" id="SRAE_1000298000">
    <property type="protein sequence ID" value="SRP09800"/>
    <property type="gene ID" value="WBGene00259597"/>
</dbReference>
<feature type="compositionally biased region" description="Low complexity" evidence="1">
    <location>
        <begin position="367"/>
        <end position="379"/>
    </location>
</feature>
<dbReference type="InterPro" id="IPR048325">
    <property type="entry name" value="ZSWIM3_N"/>
</dbReference>
<feature type="region of interest" description="Disordered" evidence="1">
    <location>
        <begin position="125"/>
        <end position="190"/>
    </location>
</feature>
<protein>
    <submittedName>
        <fullName evidence="3 5">FAR1 DNA binding domain-containing protein</fullName>
    </submittedName>
</protein>
<evidence type="ECO:0000313" key="5">
    <source>
        <dbReference type="WBParaSite" id="SRAE_1000298000.1"/>
    </source>
</evidence>
<gene>
    <name evidence="3 5 6" type="ORF">SRAE_1000298000</name>
</gene>
<feature type="domain" description="ZSWIM3 N-terminal" evidence="2">
    <location>
        <begin position="216"/>
        <end position="317"/>
    </location>
</feature>
<sequence>MSSHYNMFNQMYPGSCEKYPEFIDMVRKAMENSQNSPCTSSSSNNGTHNSDTENSMSPIDNGGHVSTDINKIENHIFRPQAIIPGSTIQGYPLTDLSTNQNGNEMVFRSNIFNQNIVDEEKEIEDTVKEENNENESSVNGKKHDHIDDAHSETGSHVSCTTIDESSKSNSLSPVMKNHSDNDNESAYSASPLPKEEFHESLLPPISDAPTGVIVHGAKFASYSDFESVFENWKNTNFHPFRVASSETLRQSDGSKNETFQYRYIVFHCAHYGKPRMRGVGKRPNQSYLPCGCKAMLRLNFSYNDHALRITSLNDKHNGHPVNQENYSKVSIKGRRSTGDSLSTNKNRKRRSTSIIKKESLSPTPQINTSNCNSNTSTPTSNLWKGMINGNQNNTKEGIISNPFVPIPNPTQILNGGLGNRNNFSGDFQNTLQNLAMFNLVNGQNQQNSTAAAAAAAQMFYGNPFQQQHQHQQQMMMNNVLINLFNQQRNQLQMANLSKLDKENAPLYSQMPSFLPGPPHSMAPSIPNQQNMLHSQQPISNNIVIPQNTTGDSTPKSLEAIKEDGLLSIPTPGQPPAKKDVNDHNIIKNILLSINDALTSSSKESLGSKITQLTALLRIWNDSTGEMLPMKRLIENSIKQSSDNNI</sequence>
<dbReference type="CTD" id="36377092"/>
<evidence type="ECO:0000259" key="2">
    <source>
        <dbReference type="Pfam" id="PF21599"/>
    </source>
</evidence>
<feature type="region of interest" description="Disordered" evidence="1">
    <location>
        <begin position="33"/>
        <end position="65"/>
    </location>
</feature>
<reference evidence="3 4" key="1">
    <citation type="submission" date="2014-09" db="EMBL/GenBank/DDBJ databases">
        <authorList>
            <person name="Martin A.A."/>
        </authorList>
    </citation>
    <scope>NUCLEOTIDE SEQUENCE</scope>
    <source>
        <strain evidence="4">ED321</strain>
        <strain evidence="3">ED321 Heterogonic</strain>
    </source>
</reference>